<evidence type="ECO:0000313" key="3">
    <source>
        <dbReference type="Proteomes" id="UP000310158"/>
    </source>
</evidence>
<evidence type="ECO:0000313" key="2">
    <source>
        <dbReference type="EMBL" id="THH21526.1"/>
    </source>
</evidence>
<dbReference type="PANTHER" id="PTHR38696">
    <property type="entry name" value="MEDIATOR OF RNA POLYMERASE II TRANSCRIPTION SUBUNIT 13"/>
    <property type="match status" value="1"/>
</dbReference>
<feature type="region of interest" description="Disordered" evidence="1">
    <location>
        <begin position="114"/>
        <end position="149"/>
    </location>
</feature>
<proteinExistence type="predicted"/>
<accession>A0A4S4M852</accession>
<dbReference type="OrthoDB" id="3255427at2759"/>
<dbReference type="Proteomes" id="UP000310158">
    <property type="component" value="Unassembled WGS sequence"/>
</dbReference>
<feature type="compositionally biased region" description="Polar residues" evidence="1">
    <location>
        <begin position="128"/>
        <end position="142"/>
    </location>
</feature>
<organism evidence="2 3">
    <name type="scientific">Bondarzewia mesenterica</name>
    <dbReference type="NCBI Taxonomy" id="1095465"/>
    <lineage>
        <taxon>Eukaryota</taxon>
        <taxon>Fungi</taxon>
        <taxon>Dikarya</taxon>
        <taxon>Basidiomycota</taxon>
        <taxon>Agaricomycotina</taxon>
        <taxon>Agaricomycetes</taxon>
        <taxon>Russulales</taxon>
        <taxon>Bondarzewiaceae</taxon>
        <taxon>Bondarzewia</taxon>
    </lineage>
</organism>
<gene>
    <name evidence="2" type="ORF">EW146_g28</name>
</gene>
<protein>
    <submittedName>
        <fullName evidence="2">Uncharacterized protein</fullName>
    </submittedName>
</protein>
<evidence type="ECO:0000256" key="1">
    <source>
        <dbReference type="SAM" id="MobiDB-lite"/>
    </source>
</evidence>
<name>A0A4S4M852_9AGAM</name>
<sequence length="336" mass="37960">MQYNNGQYYQQPGYQPYQVPYQGGQPYYQQQQPYAAQQPNMAQYGASPAVPFPTTFASPPAQPTPIQPSRPARTHTPHPHRRHTNAGATSNGQQRPLRSAMKKVERAHTTAVPLARTRTHSGGENRSRLNSIARTRTSSSSGHAKPPDHLFVTIEPPNELILYNIAYPYTIDEIKERLFPMWQPGISHQETWGSNWRVKFAGSPWNLKGSDSIMVHRMMIQLFWVLVNQGYVYLTTIQAGRALKSPRLVFIRSLPDPGAHFFAMSFNSAGDRLTFVNAPDGLALNLGLYLRSTFPRRIEHDEQVLDGVFHLSLKKSDESAGRRQKSFPRPCPEALQ</sequence>
<keyword evidence="3" id="KW-1185">Reference proteome</keyword>
<feature type="region of interest" description="Disordered" evidence="1">
    <location>
        <begin position="48"/>
        <end position="100"/>
    </location>
</feature>
<dbReference type="EMBL" id="SGPL01000001">
    <property type="protein sequence ID" value="THH21526.1"/>
    <property type="molecule type" value="Genomic_DNA"/>
</dbReference>
<dbReference type="AlphaFoldDB" id="A0A4S4M852"/>
<feature type="compositionally biased region" description="Polar residues" evidence="1">
    <location>
        <begin position="86"/>
        <end position="96"/>
    </location>
</feature>
<reference evidence="2 3" key="1">
    <citation type="submission" date="2019-02" db="EMBL/GenBank/DDBJ databases">
        <title>Genome sequencing of the rare red list fungi Bondarzewia mesenterica.</title>
        <authorList>
            <person name="Buettner E."/>
            <person name="Kellner H."/>
        </authorList>
    </citation>
    <scope>NUCLEOTIDE SEQUENCE [LARGE SCALE GENOMIC DNA]</scope>
    <source>
        <strain evidence="2 3">DSM 108281</strain>
    </source>
</reference>
<feature type="compositionally biased region" description="Basic residues" evidence="1">
    <location>
        <begin position="72"/>
        <end position="84"/>
    </location>
</feature>
<comment type="caution">
    <text evidence="2">The sequence shown here is derived from an EMBL/GenBank/DDBJ whole genome shotgun (WGS) entry which is preliminary data.</text>
</comment>
<dbReference type="PANTHER" id="PTHR38696:SF1">
    <property type="entry name" value="MEDIATOR OF RNA POLYMERASE II TRANSCRIPTION SUBUNIT 13"/>
    <property type="match status" value="1"/>
</dbReference>